<dbReference type="HOGENOM" id="CLU_014815_3_0_1"/>
<dbReference type="InterPro" id="IPR036465">
    <property type="entry name" value="vWFA_dom_sf"/>
</dbReference>
<evidence type="ECO:0000256" key="12">
    <source>
        <dbReference type="ARBA" id="ARBA00022895"/>
    </source>
</evidence>
<evidence type="ECO:0000259" key="22">
    <source>
        <dbReference type="PROSITE" id="PS50800"/>
    </source>
</evidence>
<evidence type="ECO:0000256" key="7">
    <source>
        <dbReference type="ARBA" id="ARBA00022741"/>
    </source>
</evidence>
<comment type="catalytic activity">
    <reaction evidence="19">
        <text>ATP + H2O = ADP + phosphate + H(+)</text>
        <dbReference type="Rhea" id="RHEA:13065"/>
        <dbReference type="ChEBI" id="CHEBI:15377"/>
        <dbReference type="ChEBI" id="CHEBI:15378"/>
        <dbReference type="ChEBI" id="CHEBI:30616"/>
        <dbReference type="ChEBI" id="CHEBI:43474"/>
        <dbReference type="ChEBI" id="CHEBI:456216"/>
        <dbReference type="EC" id="3.6.4.12"/>
    </reaction>
</comment>
<dbReference type="GO" id="GO:0043564">
    <property type="term" value="C:Ku70:Ku80 complex"/>
    <property type="evidence" value="ECO:0007669"/>
    <property type="project" value="InterPro"/>
</dbReference>
<evidence type="ECO:0000256" key="11">
    <source>
        <dbReference type="ARBA" id="ARBA00022840"/>
    </source>
</evidence>
<dbReference type="EnsemblFungi" id="EJT74609">
    <property type="protein sequence ID" value="EJT74609"/>
    <property type="gene ID" value="GGTG_08449"/>
</dbReference>
<dbReference type="GO" id="GO:0003690">
    <property type="term" value="F:double-stranded DNA binding"/>
    <property type="evidence" value="ECO:0007669"/>
    <property type="project" value="TreeGrafter"/>
</dbReference>
<keyword evidence="25" id="KW-1185">Reference proteome</keyword>
<dbReference type="EMBL" id="GL385398">
    <property type="protein sequence ID" value="EJT74609.1"/>
    <property type="molecule type" value="Genomic_DNA"/>
</dbReference>
<dbReference type="Gene3D" id="2.40.290.10">
    <property type="match status" value="1"/>
</dbReference>
<evidence type="ECO:0000256" key="15">
    <source>
        <dbReference type="ARBA" id="ARBA00023204"/>
    </source>
</evidence>
<keyword evidence="6" id="KW-0158">Chromosome</keyword>
<name>J3P4L2_GAET3</name>
<evidence type="ECO:0000256" key="9">
    <source>
        <dbReference type="ARBA" id="ARBA00022801"/>
    </source>
</evidence>
<dbReference type="GeneID" id="20348907"/>
<keyword evidence="16" id="KW-0539">Nucleus</keyword>
<dbReference type="GO" id="GO:0099115">
    <property type="term" value="C:chromosome, subtelomeric region"/>
    <property type="evidence" value="ECO:0007669"/>
    <property type="project" value="EnsemblFungi"/>
</dbReference>
<evidence type="ECO:0000256" key="14">
    <source>
        <dbReference type="ARBA" id="ARBA00023172"/>
    </source>
</evidence>
<dbReference type="PANTHER" id="PTHR12604:SF2">
    <property type="entry name" value="X-RAY REPAIR CROSS-COMPLEMENTING PROTEIN 6"/>
    <property type="match status" value="1"/>
</dbReference>
<keyword evidence="11" id="KW-0067">ATP-binding</keyword>
<evidence type="ECO:0000256" key="1">
    <source>
        <dbReference type="ARBA" id="ARBA00004123"/>
    </source>
</evidence>
<proteinExistence type="inferred from homology"/>
<evidence type="ECO:0000313" key="23">
    <source>
        <dbReference type="EMBL" id="EJT74609.1"/>
    </source>
</evidence>
<evidence type="ECO:0000256" key="4">
    <source>
        <dbReference type="ARBA" id="ARBA00012551"/>
    </source>
</evidence>
<reference evidence="25" key="1">
    <citation type="submission" date="2010-07" db="EMBL/GenBank/DDBJ databases">
        <title>The genome sequence of Gaeumannomyces graminis var. tritici strain R3-111a-1.</title>
        <authorList>
            <consortium name="The Broad Institute Genome Sequencing Platform"/>
            <person name="Ma L.-J."/>
            <person name="Dead R."/>
            <person name="Young S."/>
            <person name="Zeng Q."/>
            <person name="Koehrsen M."/>
            <person name="Alvarado L."/>
            <person name="Berlin A."/>
            <person name="Chapman S.B."/>
            <person name="Chen Z."/>
            <person name="Freedman E."/>
            <person name="Gellesch M."/>
            <person name="Goldberg J."/>
            <person name="Griggs A."/>
            <person name="Gujja S."/>
            <person name="Heilman E.R."/>
            <person name="Heiman D."/>
            <person name="Hepburn T."/>
            <person name="Howarth C."/>
            <person name="Jen D."/>
            <person name="Larson L."/>
            <person name="Mehta T."/>
            <person name="Neiman D."/>
            <person name="Pearson M."/>
            <person name="Roberts A."/>
            <person name="Saif S."/>
            <person name="Shea T."/>
            <person name="Shenoy N."/>
            <person name="Sisk P."/>
            <person name="Stolte C."/>
            <person name="Sykes S."/>
            <person name="Walk T."/>
            <person name="White J."/>
            <person name="Yandava C."/>
            <person name="Haas B."/>
            <person name="Nusbaum C."/>
            <person name="Birren B."/>
        </authorList>
    </citation>
    <scope>NUCLEOTIDE SEQUENCE [LARGE SCALE GENOMIC DNA]</scope>
    <source>
        <strain evidence="25">R3-111a-1</strain>
    </source>
</reference>
<dbReference type="SMART" id="SM00513">
    <property type="entry name" value="SAP"/>
    <property type="match status" value="1"/>
</dbReference>
<evidence type="ECO:0000256" key="5">
    <source>
        <dbReference type="ARBA" id="ARBA00021796"/>
    </source>
</evidence>
<keyword evidence="13" id="KW-0238">DNA-binding</keyword>
<dbReference type="Gene3D" id="1.10.720.30">
    <property type="entry name" value="SAP domain"/>
    <property type="match status" value="1"/>
</dbReference>
<evidence type="ECO:0000256" key="16">
    <source>
        <dbReference type="ARBA" id="ARBA00023242"/>
    </source>
</evidence>
<dbReference type="InterPro" id="IPR036361">
    <property type="entry name" value="SAP_dom_sf"/>
</dbReference>
<evidence type="ECO:0000256" key="3">
    <source>
        <dbReference type="ARBA" id="ARBA00005240"/>
    </source>
</evidence>
<feature type="domain" description="SAP" evidence="22">
    <location>
        <begin position="615"/>
        <end position="649"/>
    </location>
</feature>
<feature type="region of interest" description="Disordered" evidence="21">
    <location>
        <begin position="1"/>
        <end position="26"/>
    </location>
</feature>
<dbReference type="GO" id="GO:0005721">
    <property type="term" value="C:pericentric heterochromatin"/>
    <property type="evidence" value="ECO:0007669"/>
    <property type="project" value="EnsemblFungi"/>
</dbReference>
<dbReference type="GO" id="GO:0016787">
    <property type="term" value="F:hydrolase activity"/>
    <property type="evidence" value="ECO:0007669"/>
    <property type="project" value="UniProtKB-KW"/>
</dbReference>
<evidence type="ECO:0000256" key="13">
    <source>
        <dbReference type="ARBA" id="ARBA00023125"/>
    </source>
</evidence>
<evidence type="ECO:0000256" key="21">
    <source>
        <dbReference type="SAM" id="MobiDB-lite"/>
    </source>
</evidence>
<dbReference type="PROSITE" id="PS50800">
    <property type="entry name" value="SAP"/>
    <property type="match status" value="1"/>
</dbReference>
<dbReference type="VEuPathDB" id="FungiDB:GGTG_08449"/>
<comment type="similarity">
    <text evidence="3">Belongs to the ku70 family.</text>
</comment>
<dbReference type="PIRSF" id="PIRSF003033">
    <property type="entry name" value="Ku70"/>
    <property type="match status" value="1"/>
</dbReference>
<dbReference type="SMART" id="SM00559">
    <property type="entry name" value="Ku78"/>
    <property type="match status" value="1"/>
</dbReference>
<dbReference type="InterPro" id="IPR016194">
    <property type="entry name" value="SPOC-like_C_dom_sf"/>
</dbReference>
<feature type="active site" description="Schiff-base intermediate with DNA; for 5'-deoxyribose-5-phosphate lyase activity" evidence="20">
    <location>
        <position position="26"/>
    </location>
</feature>
<dbReference type="SUPFAM" id="SSF100939">
    <property type="entry name" value="SPOC domain-like"/>
    <property type="match status" value="1"/>
</dbReference>
<dbReference type="InterPro" id="IPR005160">
    <property type="entry name" value="Ku_C"/>
</dbReference>
<dbReference type="InterPro" id="IPR005161">
    <property type="entry name" value="Ku_N"/>
</dbReference>
<dbReference type="GO" id="GO:0042162">
    <property type="term" value="F:telomeric DNA binding"/>
    <property type="evidence" value="ECO:0007669"/>
    <property type="project" value="EnsemblFungi"/>
</dbReference>
<dbReference type="eggNOG" id="KOG2327">
    <property type="taxonomic scope" value="Eukaryota"/>
</dbReference>
<evidence type="ECO:0000256" key="6">
    <source>
        <dbReference type="ARBA" id="ARBA00022454"/>
    </source>
</evidence>
<dbReference type="AlphaFoldDB" id="J3P4L2"/>
<dbReference type="PANTHER" id="PTHR12604">
    <property type="entry name" value="KU AUTOANTIGEN DNA HELICASE"/>
    <property type="match status" value="1"/>
</dbReference>
<dbReference type="Gene3D" id="3.40.50.410">
    <property type="entry name" value="von Willebrand factor, type A domain"/>
    <property type="match status" value="1"/>
</dbReference>
<gene>
    <name evidence="24" type="primary">20348907</name>
    <name evidence="23" type="ORF">GGTG_08449</name>
</gene>
<dbReference type="STRING" id="644352.J3P4L2"/>
<organism evidence="23">
    <name type="scientific">Gaeumannomyces tritici (strain R3-111a-1)</name>
    <name type="common">Wheat and barley take-all root rot fungus</name>
    <name type="synonym">Gaeumannomyces graminis var. tritici</name>
    <dbReference type="NCBI Taxonomy" id="644352"/>
    <lineage>
        <taxon>Eukaryota</taxon>
        <taxon>Fungi</taxon>
        <taxon>Dikarya</taxon>
        <taxon>Ascomycota</taxon>
        <taxon>Pezizomycotina</taxon>
        <taxon>Sordariomycetes</taxon>
        <taxon>Sordariomycetidae</taxon>
        <taxon>Magnaporthales</taxon>
        <taxon>Magnaporthaceae</taxon>
        <taxon>Gaeumannomyces</taxon>
    </lineage>
</organism>
<dbReference type="InterPro" id="IPR006165">
    <property type="entry name" value="Ku70"/>
</dbReference>
<dbReference type="InterPro" id="IPR003034">
    <property type="entry name" value="SAP_dom"/>
</dbReference>
<dbReference type="SUPFAM" id="SSF68906">
    <property type="entry name" value="SAP domain"/>
    <property type="match status" value="1"/>
</dbReference>
<keyword evidence="10" id="KW-0347">Helicase</keyword>
<dbReference type="CDD" id="cd01458">
    <property type="entry name" value="vWA_ku"/>
    <property type="match status" value="1"/>
</dbReference>
<dbReference type="Pfam" id="PF03731">
    <property type="entry name" value="Ku_N"/>
    <property type="match status" value="1"/>
</dbReference>
<keyword evidence="15" id="KW-0234">DNA repair</keyword>
<dbReference type="GO" id="GO:0006303">
    <property type="term" value="P:double-strand break repair via nonhomologous end joining"/>
    <property type="evidence" value="ECO:0007669"/>
    <property type="project" value="EnsemblFungi"/>
</dbReference>
<dbReference type="NCBIfam" id="TIGR00578">
    <property type="entry name" value="ku70"/>
    <property type="match status" value="1"/>
</dbReference>
<dbReference type="Gene3D" id="4.10.970.10">
    <property type="entry name" value="Ku70, bridge and pillars"/>
    <property type="match status" value="1"/>
</dbReference>
<evidence type="ECO:0000256" key="18">
    <source>
        <dbReference type="ARBA" id="ARBA00031811"/>
    </source>
</evidence>
<keyword evidence="7" id="KW-0547">Nucleotide-binding</keyword>
<dbReference type="Gene3D" id="1.10.1600.10">
    <property type="match status" value="1"/>
</dbReference>
<sequence length="653" mass="71955">MASRSSYPYREEEEEEEEELDESDYKTQKDAVLFAIEISSSMLEQPAKGSSKKGDKDSAATAALKCAYQIMQQRIIATPSDMMGILLFGTENSKFREDDEQGGGSARYPHCYLFMDLDVPIAEDVKRLKNLVEEGDDPEEVLKPTDGAANMANLLFCANQIFTTNAPNFGSRRLFIITDNDNPHGSDKTLRSSAAVRAKDLYDLGVIIELFPISRKDEGVFDLTKFYDDIIYRDPASEIGAPDGIKPAKSGDDGLSLLNSLISDINSKQTPKRAYFSHLPFEVAPGLTIAVKGYIPLHVQKPARSCYIYVEGETPQIATGETTKLEMSESLRTVHKSELKKAHKFGGEYVHFTPEETKSLKDWGSHVLRIVGFKPRSAIPAWASIKKSTYIFPAEEDYVGSHRVFTALWKKLLRDDKVALAWLVARVNANPILVAIMPSRSPSDDESGTPFLPAGLWLYPLPFADDLREPDKRATARAPKALISEMEKVVKNLHLPKGTYNPAKFPNPALQWHYRILQALALEEEVPEHPEDLTVPKYKAIARRSGDALRELNEAFEAEAAVARGKRAVKHELEDDSGHPAKKSRIAISGGGGAGAGAAGMSHAQLKAALAQGTLGKMTVVDLKAILTSKGISPTGKKADLLDKLEDWIENNV</sequence>
<evidence type="ECO:0000256" key="20">
    <source>
        <dbReference type="PIRSR" id="PIRSR003033-1"/>
    </source>
</evidence>
<dbReference type="Proteomes" id="UP000006039">
    <property type="component" value="Unassembled WGS sequence"/>
</dbReference>
<protein>
    <recommendedName>
        <fullName evidence="5">ATP-dependent DNA helicase II subunit 1</fullName>
        <ecNumber evidence="4">3.6.4.12</ecNumber>
    </recommendedName>
    <alternativeName>
        <fullName evidence="18">ATP-dependent DNA helicase II subunit Ku70</fullName>
    </alternativeName>
</protein>
<accession>J3P4L2</accession>
<evidence type="ECO:0000256" key="2">
    <source>
        <dbReference type="ARBA" id="ARBA00004574"/>
    </source>
</evidence>
<dbReference type="Pfam" id="PF03730">
    <property type="entry name" value="Ku_C"/>
    <property type="match status" value="1"/>
</dbReference>
<dbReference type="GO" id="GO:0006310">
    <property type="term" value="P:DNA recombination"/>
    <property type="evidence" value="ECO:0007669"/>
    <property type="project" value="UniProtKB-KW"/>
</dbReference>
<dbReference type="FunCoup" id="J3P4L2">
    <property type="interactions" value="660"/>
</dbReference>
<keyword evidence="8" id="KW-0227">DNA damage</keyword>
<dbReference type="Pfam" id="PF02037">
    <property type="entry name" value="SAP"/>
    <property type="match status" value="1"/>
</dbReference>
<dbReference type="GO" id="GO:0005524">
    <property type="term" value="F:ATP binding"/>
    <property type="evidence" value="ECO:0007669"/>
    <property type="project" value="UniProtKB-KW"/>
</dbReference>
<keyword evidence="9" id="KW-0378">Hydrolase</keyword>
<dbReference type="CDD" id="cd00788">
    <property type="entry name" value="KU70"/>
    <property type="match status" value="1"/>
</dbReference>
<dbReference type="GO" id="GO:0000723">
    <property type="term" value="P:telomere maintenance"/>
    <property type="evidence" value="ECO:0007669"/>
    <property type="project" value="EnsemblFungi"/>
</dbReference>
<evidence type="ECO:0000256" key="17">
    <source>
        <dbReference type="ARBA" id="ARBA00024890"/>
    </source>
</evidence>
<reference evidence="24" key="4">
    <citation type="journal article" date="2015" name="G3 (Bethesda)">
        <title>Genome sequences of three phytopathogenic species of the Magnaporthaceae family of fungi.</title>
        <authorList>
            <person name="Okagaki L.H."/>
            <person name="Nunes C.C."/>
            <person name="Sailsbery J."/>
            <person name="Clay B."/>
            <person name="Brown D."/>
            <person name="John T."/>
            <person name="Oh Y."/>
            <person name="Young N."/>
            <person name="Fitzgerald M."/>
            <person name="Haas B.J."/>
            <person name="Zeng Q."/>
            <person name="Young S."/>
            <person name="Adiconis X."/>
            <person name="Fan L."/>
            <person name="Levin J.Z."/>
            <person name="Mitchell T.K."/>
            <person name="Okubara P.A."/>
            <person name="Farman M.L."/>
            <person name="Kohn L.M."/>
            <person name="Birren B."/>
            <person name="Ma L.-J."/>
            <person name="Dean R.A."/>
        </authorList>
    </citation>
    <scope>NUCLEOTIDE SEQUENCE</scope>
    <source>
        <strain evidence="24">R3-111a-1</strain>
    </source>
</reference>
<dbReference type="FunFam" id="3.40.50.410:FF:000071">
    <property type="entry name" value="ATP-dependent DNA helicase II subunit 1"/>
    <property type="match status" value="1"/>
</dbReference>
<dbReference type="InterPro" id="IPR027388">
    <property type="entry name" value="Ku70_bridge/pillars_dom_sf"/>
</dbReference>
<feature type="compositionally biased region" description="Acidic residues" evidence="21">
    <location>
        <begin position="11"/>
        <end position="22"/>
    </location>
</feature>
<comment type="function">
    <text evidence="17">Single-stranded DNA-dependent ATP-dependent helicase. Involved in non-homologous end joining (NHEJ) DNA double strand break repair. DNA-binding is sequence-independent but has a high affinity to nicks in double-stranded DNA and to the ends of duplex DNA. Binds to naturally occurring chromosomal ends, and therefore provides chromosomal end protection. Required also for telomere recombination to repair telomeric ends in the absence of telomerase. KU70, of the KU70/KU80 heterodimer, binds to the stem loop of TLC1, the RNA component of telomerase. Involved in telomere maintenance. Interacts with telomeric repeats and subtelomeric sequences thereby controlling telomere length and protecting against subtelomeric rearrangement. Maintains telomeric chromatin, which is involved in silencing the expression of genes located at the telomere. Required for mating-type switching.</text>
</comment>
<dbReference type="GO" id="GO:0003684">
    <property type="term" value="F:damaged DNA binding"/>
    <property type="evidence" value="ECO:0007669"/>
    <property type="project" value="InterPro"/>
</dbReference>
<dbReference type="RefSeq" id="XP_009224553.1">
    <property type="nucleotide sequence ID" value="XM_009226289.1"/>
</dbReference>
<dbReference type="GO" id="GO:0035861">
    <property type="term" value="C:site of double-strand break"/>
    <property type="evidence" value="ECO:0007669"/>
    <property type="project" value="EnsemblFungi"/>
</dbReference>
<dbReference type="InterPro" id="IPR006164">
    <property type="entry name" value="DNA_bd_Ku70/Ku80"/>
</dbReference>
<dbReference type="OrthoDB" id="3249161at2759"/>
<reference evidence="24" key="5">
    <citation type="submission" date="2018-04" db="UniProtKB">
        <authorList>
            <consortium name="EnsemblFungi"/>
        </authorList>
    </citation>
    <scope>IDENTIFICATION</scope>
    <source>
        <strain evidence="24">R3-111a-1</strain>
    </source>
</reference>
<dbReference type="SUPFAM" id="SSF53300">
    <property type="entry name" value="vWA-like"/>
    <property type="match status" value="1"/>
</dbReference>
<dbReference type="GO" id="GO:0140445">
    <property type="term" value="C:chromosome, telomeric repeat region"/>
    <property type="evidence" value="ECO:0007669"/>
    <property type="project" value="EnsemblFungi"/>
</dbReference>
<reference evidence="23" key="2">
    <citation type="submission" date="2010-07" db="EMBL/GenBank/DDBJ databases">
        <authorList>
            <consortium name="The Broad Institute Genome Sequencing Platform"/>
            <consortium name="Broad Institute Genome Sequencing Center for Infectious Disease"/>
            <person name="Ma L.-J."/>
            <person name="Dead R."/>
            <person name="Young S."/>
            <person name="Zeng Q."/>
            <person name="Koehrsen M."/>
            <person name="Alvarado L."/>
            <person name="Berlin A."/>
            <person name="Chapman S.B."/>
            <person name="Chen Z."/>
            <person name="Freedman E."/>
            <person name="Gellesch M."/>
            <person name="Goldberg J."/>
            <person name="Griggs A."/>
            <person name="Gujja S."/>
            <person name="Heilman E.R."/>
            <person name="Heiman D."/>
            <person name="Hepburn T."/>
            <person name="Howarth C."/>
            <person name="Jen D."/>
            <person name="Larson L."/>
            <person name="Mehta T."/>
            <person name="Neiman D."/>
            <person name="Pearson M."/>
            <person name="Roberts A."/>
            <person name="Saif S."/>
            <person name="Shea T."/>
            <person name="Shenoy N."/>
            <person name="Sisk P."/>
            <person name="Stolte C."/>
            <person name="Sykes S."/>
            <person name="Walk T."/>
            <person name="White J."/>
            <person name="Yandava C."/>
            <person name="Haas B."/>
            <person name="Nusbaum C."/>
            <person name="Birren B."/>
        </authorList>
    </citation>
    <scope>NUCLEOTIDE SEQUENCE</scope>
    <source>
        <strain evidence="23">R3-111a-1</strain>
    </source>
</reference>
<evidence type="ECO:0000256" key="10">
    <source>
        <dbReference type="ARBA" id="ARBA00022806"/>
    </source>
</evidence>
<dbReference type="InterPro" id="IPR047087">
    <property type="entry name" value="KU70_core_dom"/>
</dbReference>
<dbReference type="GO" id="GO:0003678">
    <property type="term" value="F:DNA helicase activity"/>
    <property type="evidence" value="ECO:0007669"/>
    <property type="project" value="UniProtKB-EC"/>
</dbReference>
<evidence type="ECO:0000313" key="24">
    <source>
        <dbReference type="EnsemblFungi" id="EJT74609"/>
    </source>
</evidence>
<keyword evidence="12" id="KW-0779">Telomere</keyword>
<reference evidence="23" key="3">
    <citation type="submission" date="2010-09" db="EMBL/GenBank/DDBJ databases">
        <title>Annotation of Gaeumannomyces graminis var. tritici R3-111a-1.</title>
        <authorList>
            <consortium name="The Broad Institute Genome Sequencing Platform"/>
            <person name="Ma L.-J."/>
            <person name="Dead R."/>
            <person name="Young S.K."/>
            <person name="Zeng Q."/>
            <person name="Gargeya S."/>
            <person name="Fitzgerald M."/>
            <person name="Haas B."/>
            <person name="Abouelleil A."/>
            <person name="Alvarado L."/>
            <person name="Arachchi H.M."/>
            <person name="Berlin A."/>
            <person name="Brown A."/>
            <person name="Chapman S.B."/>
            <person name="Chen Z."/>
            <person name="Dunbar C."/>
            <person name="Freedman E."/>
            <person name="Gearin G."/>
            <person name="Gellesch M."/>
            <person name="Goldberg J."/>
            <person name="Griggs A."/>
            <person name="Gujja S."/>
            <person name="Heiman D."/>
            <person name="Howarth C."/>
            <person name="Larson L."/>
            <person name="Lui A."/>
            <person name="MacDonald P.J.P."/>
            <person name="Mehta T."/>
            <person name="Montmayeur A."/>
            <person name="Murphy C."/>
            <person name="Neiman D."/>
            <person name="Pearson M."/>
            <person name="Priest M."/>
            <person name="Roberts A."/>
            <person name="Saif S."/>
            <person name="Shea T."/>
            <person name="Shenoy N."/>
            <person name="Sisk P."/>
            <person name="Stolte C."/>
            <person name="Sykes S."/>
            <person name="Yandava C."/>
            <person name="Wortman J."/>
            <person name="Nusbaum C."/>
            <person name="Birren B."/>
        </authorList>
    </citation>
    <scope>NUCLEOTIDE SEQUENCE</scope>
    <source>
        <strain evidence="23">R3-111a-1</strain>
    </source>
</reference>
<dbReference type="EC" id="3.6.4.12" evidence="4"/>
<evidence type="ECO:0000313" key="25">
    <source>
        <dbReference type="Proteomes" id="UP000006039"/>
    </source>
</evidence>
<dbReference type="GO" id="GO:0120290">
    <property type="term" value="P:stalled replication fork localization to nuclear periphery"/>
    <property type="evidence" value="ECO:0007669"/>
    <property type="project" value="EnsemblFungi"/>
</dbReference>
<evidence type="ECO:0000256" key="19">
    <source>
        <dbReference type="ARBA" id="ARBA00047995"/>
    </source>
</evidence>
<evidence type="ECO:0000256" key="8">
    <source>
        <dbReference type="ARBA" id="ARBA00022763"/>
    </source>
</evidence>
<keyword evidence="14" id="KW-0233">DNA recombination</keyword>
<dbReference type="Pfam" id="PF02735">
    <property type="entry name" value="Ku"/>
    <property type="match status" value="1"/>
</dbReference>
<comment type="subcellular location">
    <subcellularLocation>
        <location evidence="2">Chromosome</location>
        <location evidence="2">Telomere</location>
    </subcellularLocation>
    <subcellularLocation>
        <location evidence="1">Nucleus</location>
    </subcellularLocation>
</comment>